<evidence type="ECO:0000256" key="5">
    <source>
        <dbReference type="SAM" id="MobiDB-lite"/>
    </source>
</evidence>
<dbReference type="Pfam" id="PF00069">
    <property type="entry name" value="Pkinase"/>
    <property type="match status" value="1"/>
</dbReference>
<name>A0A1P8WDG2_9PLAN</name>
<dbReference type="GO" id="GO:0004674">
    <property type="term" value="F:protein serine/threonine kinase activity"/>
    <property type="evidence" value="ECO:0007669"/>
    <property type="project" value="UniProtKB-EC"/>
</dbReference>
<dbReference type="PROSITE" id="PS50011">
    <property type="entry name" value="PROTEIN_KINASE_DOM"/>
    <property type="match status" value="1"/>
</dbReference>
<dbReference type="KEGG" id="fmr:Fuma_01719"/>
<feature type="domain" description="Protein kinase" evidence="6">
    <location>
        <begin position="58"/>
        <end position="341"/>
    </location>
</feature>
<keyword evidence="4" id="KW-0067">ATP-binding</keyword>
<dbReference type="InterPro" id="IPR008271">
    <property type="entry name" value="Ser/Thr_kinase_AS"/>
</dbReference>
<dbReference type="InterPro" id="IPR011009">
    <property type="entry name" value="Kinase-like_dom_sf"/>
</dbReference>
<reference evidence="7 8" key="1">
    <citation type="journal article" date="2016" name="Front. Microbiol.">
        <title>Fuerstia marisgermanicae gen. nov., sp. nov., an Unusual Member of the Phylum Planctomycetes from the German Wadden Sea.</title>
        <authorList>
            <person name="Kohn T."/>
            <person name="Heuer A."/>
            <person name="Jogler M."/>
            <person name="Vollmers J."/>
            <person name="Boedeker C."/>
            <person name="Bunk B."/>
            <person name="Rast P."/>
            <person name="Borchert D."/>
            <person name="Glockner I."/>
            <person name="Freese H.M."/>
            <person name="Klenk H.P."/>
            <person name="Overmann J."/>
            <person name="Kaster A.K."/>
            <person name="Rohde M."/>
            <person name="Wiegand S."/>
            <person name="Jogler C."/>
        </authorList>
    </citation>
    <scope>NUCLEOTIDE SEQUENCE [LARGE SCALE GENOMIC DNA]</scope>
    <source>
        <strain evidence="7 8">NH11</strain>
    </source>
</reference>
<dbReference type="PANTHER" id="PTHR43289:SF6">
    <property type="entry name" value="SERINE_THREONINE-PROTEIN KINASE NEKL-3"/>
    <property type="match status" value="1"/>
</dbReference>
<evidence type="ECO:0000256" key="3">
    <source>
        <dbReference type="ARBA" id="ARBA00022777"/>
    </source>
</evidence>
<evidence type="ECO:0000256" key="1">
    <source>
        <dbReference type="ARBA" id="ARBA00022679"/>
    </source>
</evidence>
<dbReference type="CDD" id="cd14014">
    <property type="entry name" value="STKc_PknB_like"/>
    <property type="match status" value="1"/>
</dbReference>
<evidence type="ECO:0000256" key="2">
    <source>
        <dbReference type="ARBA" id="ARBA00022741"/>
    </source>
</evidence>
<dbReference type="SUPFAM" id="SSF56112">
    <property type="entry name" value="Protein kinase-like (PK-like)"/>
    <property type="match status" value="1"/>
</dbReference>
<evidence type="ECO:0000259" key="6">
    <source>
        <dbReference type="PROSITE" id="PS50011"/>
    </source>
</evidence>
<dbReference type="GO" id="GO:0005524">
    <property type="term" value="F:ATP binding"/>
    <property type="evidence" value="ECO:0007669"/>
    <property type="project" value="UniProtKB-KW"/>
</dbReference>
<protein>
    <submittedName>
        <fullName evidence="7">Serine/threonine-protein kinase PknB</fullName>
        <ecNumber evidence="7">2.7.11.1</ecNumber>
    </submittedName>
</protein>
<evidence type="ECO:0000313" key="7">
    <source>
        <dbReference type="EMBL" id="APZ92115.1"/>
    </source>
</evidence>
<proteinExistence type="predicted"/>
<dbReference type="EMBL" id="CP017641">
    <property type="protein sequence ID" value="APZ92115.1"/>
    <property type="molecule type" value="Genomic_DNA"/>
</dbReference>
<keyword evidence="8" id="KW-1185">Reference proteome</keyword>
<dbReference type="AlphaFoldDB" id="A0A1P8WDG2"/>
<dbReference type="Gene3D" id="1.10.510.10">
    <property type="entry name" value="Transferase(Phosphotransferase) domain 1"/>
    <property type="match status" value="1"/>
</dbReference>
<keyword evidence="2" id="KW-0547">Nucleotide-binding</keyword>
<keyword evidence="1 7" id="KW-0808">Transferase</keyword>
<keyword evidence="3 7" id="KW-0418">Kinase</keyword>
<dbReference type="PROSITE" id="PS00108">
    <property type="entry name" value="PROTEIN_KINASE_ST"/>
    <property type="match status" value="1"/>
</dbReference>
<feature type="region of interest" description="Disordered" evidence="5">
    <location>
        <begin position="220"/>
        <end position="250"/>
    </location>
</feature>
<gene>
    <name evidence="7" type="primary">pknB_6</name>
    <name evidence="7" type="ORF">Fuma_01719</name>
</gene>
<dbReference type="Proteomes" id="UP000187735">
    <property type="component" value="Chromosome"/>
</dbReference>
<evidence type="ECO:0000256" key="4">
    <source>
        <dbReference type="ARBA" id="ARBA00022840"/>
    </source>
</evidence>
<dbReference type="InterPro" id="IPR000719">
    <property type="entry name" value="Prot_kinase_dom"/>
</dbReference>
<sequence>MRLCPTFCIFLFAIELSEKSFTVPSSYPRPTSDKSHIFLEETDASLPTDAQLKNNTRYIYFRKIALGGKCLIQSCKDMHLGRTVCHKTLRPEFADDPEEQKAFLREARVTAMLQHPNTAPVYEVGFDSKMHYYFTMKLVRGATLREVLDGLMNGDPALQKAWDLHRLIDVVIQVGQVLSYAHVHGVVHCDVKPENIVTGGYGEVLLLDWGLASLRSKDGPGTLARAEDVDDVNSLRSKDSHPGTPQYMSPEQIAGDELDHSTDIYSLGAILFEVLTMQQLAWGETLDEMLQNKVNNPPPTPSIVAADRDIPSALETLCLRCIQREPERRIKTMLKLIHELLYWLRLDARHRPV</sequence>
<dbReference type="Gene3D" id="3.30.200.20">
    <property type="entry name" value="Phosphorylase Kinase, domain 1"/>
    <property type="match status" value="1"/>
</dbReference>
<dbReference type="STRING" id="1891926.Fuma_01719"/>
<dbReference type="PANTHER" id="PTHR43289">
    <property type="entry name" value="MITOGEN-ACTIVATED PROTEIN KINASE KINASE KINASE 20-RELATED"/>
    <property type="match status" value="1"/>
</dbReference>
<dbReference type="EC" id="2.7.11.1" evidence="7"/>
<organism evidence="7 8">
    <name type="scientific">Fuerstiella marisgermanici</name>
    <dbReference type="NCBI Taxonomy" id="1891926"/>
    <lineage>
        <taxon>Bacteria</taxon>
        <taxon>Pseudomonadati</taxon>
        <taxon>Planctomycetota</taxon>
        <taxon>Planctomycetia</taxon>
        <taxon>Planctomycetales</taxon>
        <taxon>Planctomycetaceae</taxon>
        <taxon>Fuerstiella</taxon>
    </lineage>
</organism>
<accession>A0A1P8WDG2</accession>
<dbReference type="SMART" id="SM00220">
    <property type="entry name" value="S_TKc"/>
    <property type="match status" value="1"/>
</dbReference>
<evidence type="ECO:0000313" key="8">
    <source>
        <dbReference type="Proteomes" id="UP000187735"/>
    </source>
</evidence>